<reference evidence="2" key="1">
    <citation type="journal article" date="2024" name="Proc. Natl. Acad. Sci. U.S.A.">
        <title>Extraordinary preservation of gene collinearity over three hundred million years revealed in homosporous lycophytes.</title>
        <authorList>
            <person name="Li C."/>
            <person name="Wickell D."/>
            <person name="Kuo L.Y."/>
            <person name="Chen X."/>
            <person name="Nie B."/>
            <person name="Liao X."/>
            <person name="Peng D."/>
            <person name="Ji J."/>
            <person name="Jenkins J."/>
            <person name="Williams M."/>
            <person name="Shu S."/>
            <person name="Plott C."/>
            <person name="Barry K."/>
            <person name="Rajasekar S."/>
            <person name="Grimwood J."/>
            <person name="Han X."/>
            <person name="Sun S."/>
            <person name="Hou Z."/>
            <person name="He W."/>
            <person name="Dai G."/>
            <person name="Sun C."/>
            <person name="Schmutz J."/>
            <person name="Leebens-Mack J.H."/>
            <person name="Li F.W."/>
            <person name="Wang L."/>
        </authorList>
    </citation>
    <scope>NUCLEOTIDE SEQUENCE [LARGE SCALE GENOMIC DNA]</scope>
    <source>
        <strain evidence="2">cv. PW_Plant_1</strain>
    </source>
</reference>
<evidence type="ECO:0000313" key="1">
    <source>
        <dbReference type="EMBL" id="KAJ7569191.1"/>
    </source>
</evidence>
<sequence length="387" mass="43164">MTKISPCTQEPAKLLLIVQNRLPVIKKRSRAKRLPKLNIKSTVLQKDPRAIDCSHEGSHPGVTGASHPGKEVLDVESPVNWQDILQLPPQDVDLSNVENFELTFYDNTKWMLPESWAIEASHDQGETGVILTETALIGSKEQNQEQSDLIPTWILEANADGKTSCSTDMGFACTMPNVPTIHANQEDSLPARRRKSTASNIKKKELHILIERERRKCMNDLFAAVRSLLPESSTKKDKATLLADFIEHIRAHQQKIEGLKQKRADLIAVKSSSQNRDSSEKKAGTYTTSNSQIPSIIPAPLQAQVVPYVRIHRSGQHAHVTVTCTKNSKISFSILKVMVEHHLQLVNVQISSNEAMLVHNLHSKVKKGSSFCKDDLHSKLMQQVLGV</sequence>
<comment type="caution">
    <text evidence="1">The sequence shown here is derived from an EMBL/GenBank/DDBJ whole genome shotgun (WGS) entry which is preliminary data.</text>
</comment>
<dbReference type="Proteomes" id="UP001162992">
    <property type="component" value="Chromosome 1"/>
</dbReference>
<keyword evidence="2" id="KW-1185">Reference proteome</keyword>
<dbReference type="EMBL" id="CM055092">
    <property type="protein sequence ID" value="KAJ7569191.1"/>
    <property type="molecule type" value="Genomic_DNA"/>
</dbReference>
<organism evidence="1 2">
    <name type="scientific">Diphasiastrum complanatum</name>
    <name type="common">Issler's clubmoss</name>
    <name type="synonym">Lycopodium complanatum</name>
    <dbReference type="NCBI Taxonomy" id="34168"/>
    <lineage>
        <taxon>Eukaryota</taxon>
        <taxon>Viridiplantae</taxon>
        <taxon>Streptophyta</taxon>
        <taxon>Embryophyta</taxon>
        <taxon>Tracheophyta</taxon>
        <taxon>Lycopodiopsida</taxon>
        <taxon>Lycopodiales</taxon>
        <taxon>Lycopodiaceae</taxon>
        <taxon>Lycopodioideae</taxon>
        <taxon>Diphasiastrum</taxon>
    </lineage>
</organism>
<accession>A0ACC2ERY1</accession>
<proteinExistence type="predicted"/>
<gene>
    <name evidence="1" type="ORF">O6H91_01G065500</name>
</gene>
<name>A0ACC2ERY1_DIPCM</name>
<protein>
    <submittedName>
        <fullName evidence="1">Uncharacterized protein</fullName>
    </submittedName>
</protein>
<evidence type="ECO:0000313" key="2">
    <source>
        <dbReference type="Proteomes" id="UP001162992"/>
    </source>
</evidence>